<feature type="region of interest" description="Disordered" evidence="1">
    <location>
        <begin position="118"/>
        <end position="150"/>
    </location>
</feature>
<dbReference type="Proteomes" id="UP000308652">
    <property type="component" value="Unassembled WGS sequence"/>
</dbReference>
<reference evidence="2 3" key="1">
    <citation type="journal article" date="2019" name="Nat. Ecol. Evol.">
        <title>Megaphylogeny resolves global patterns of mushroom evolution.</title>
        <authorList>
            <person name="Varga T."/>
            <person name="Krizsan K."/>
            <person name="Foldi C."/>
            <person name="Dima B."/>
            <person name="Sanchez-Garcia M."/>
            <person name="Sanchez-Ramirez S."/>
            <person name="Szollosi G.J."/>
            <person name="Szarkandi J.G."/>
            <person name="Papp V."/>
            <person name="Albert L."/>
            <person name="Andreopoulos W."/>
            <person name="Angelini C."/>
            <person name="Antonin V."/>
            <person name="Barry K.W."/>
            <person name="Bougher N.L."/>
            <person name="Buchanan P."/>
            <person name="Buyck B."/>
            <person name="Bense V."/>
            <person name="Catcheside P."/>
            <person name="Chovatia M."/>
            <person name="Cooper J."/>
            <person name="Damon W."/>
            <person name="Desjardin D."/>
            <person name="Finy P."/>
            <person name="Geml J."/>
            <person name="Haridas S."/>
            <person name="Hughes K."/>
            <person name="Justo A."/>
            <person name="Karasinski D."/>
            <person name="Kautmanova I."/>
            <person name="Kiss B."/>
            <person name="Kocsube S."/>
            <person name="Kotiranta H."/>
            <person name="LaButti K.M."/>
            <person name="Lechner B.E."/>
            <person name="Liimatainen K."/>
            <person name="Lipzen A."/>
            <person name="Lukacs Z."/>
            <person name="Mihaltcheva S."/>
            <person name="Morgado L.N."/>
            <person name="Niskanen T."/>
            <person name="Noordeloos M.E."/>
            <person name="Ohm R.A."/>
            <person name="Ortiz-Santana B."/>
            <person name="Ovrebo C."/>
            <person name="Racz N."/>
            <person name="Riley R."/>
            <person name="Savchenko A."/>
            <person name="Shiryaev A."/>
            <person name="Soop K."/>
            <person name="Spirin V."/>
            <person name="Szebenyi C."/>
            <person name="Tomsovsky M."/>
            <person name="Tulloss R.E."/>
            <person name="Uehling J."/>
            <person name="Grigoriev I.V."/>
            <person name="Vagvolgyi C."/>
            <person name="Papp T."/>
            <person name="Martin F.M."/>
            <person name="Miettinen O."/>
            <person name="Hibbett D.S."/>
            <person name="Nagy L.G."/>
        </authorList>
    </citation>
    <scope>NUCLEOTIDE SEQUENCE [LARGE SCALE GENOMIC DNA]</scope>
    <source>
        <strain evidence="2 3">CBS 166.37</strain>
    </source>
</reference>
<sequence>MSPPTGIVNITNPLSPETFVYVETFVEGDQLTVINTQPTPFNPNPVFSQEHIKAKLGKKGGRATSFVIEESGSAESGIYVFKISGTQMALRGINAGEPRMFTQSAAAAAFTSGCNGSIKSEPEEALITDPWDSNSEDSDSDMKVSDLISV</sequence>
<evidence type="ECO:0000256" key="1">
    <source>
        <dbReference type="SAM" id="MobiDB-lite"/>
    </source>
</evidence>
<organism evidence="2 3">
    <name type="scientific">Crucibulum laeve</name>
    <dbReference type="NCBI Taxonomy" id="68775"/>
    <lineage>
        <taxon>Eukaryota</taxon>
        <taxon>Fungi</taxon>
        <taxon>Dikarya</taxon>
        <taxon>Basidiomycota</taxon>
        <taxon>Agaricomycotina</taxon>
        <taxon>Agaricomycetes</taxon>
        <taxon>Agaricomycetidae</taxon>
        <taxon>Agaricales</taxon>
        <taxon>Agaricineae</taxon>
        <taxon>Nidulariaceae</taxon>
        <taxon>Crucibulum</taxon>
    </lineage>
</organism>
<keyword evidence="3" id="KW-1185">Reference proteome</keyword>
<evidence type="ECO:0000313" key="2">
    <source>
        <dbReference type="EMBL" id="TFK32771.1"/>
    </source>
</evidence>
<evidence type="ECO:0000313" key="3">
    <source>
        <dbReference type="Proteomes" id="UP000308652"/>
    </source>
</evidence>
<gene>
    <name evidence="2" type="ORF">BDQ12DRAFT_670828</name>
</gene>
<accession>A0A5C3LVK6</accession>
<proteinExistence type="predicted"/>
<protein>
    <submittedName>
        <fullName evidence="2">Uncharacterized protein</fullName>
    </submittedName>
</protein>
<name>A0A5C3LVK6_9AGAR</name>
<dbReference type="EMBL" id="ML213664">
    <property type="protein sequence ID" value="TFK32771.1"/>
    <property type="molecule type" value="Genomic_DNA"/>
</dbReference>
<dbReference type="AlphaFoldDB" id="A0A5C3LVK6"/>